<protein>
    <submittedName>
        <fullName evidence="2">Uncharacterized protein</fullName>
    </submittedName>
</protein>
<dbReference type="RefSeq" id="WP_306383754.1">
    <property type="nucleotide sequence ID" value="NZ_JASAVR010000001.1"/>
</dbReference>
<feature type="region of interest" description="Disordered" evidence="1">
    <location>
        <begin position="45"/>
        <end position="70"/>
    </location>
</feature>
<evidence type="ECO:0000313" key="2">
    <source>
        <dbReference type="EMBL" id="MDP8084508.1"/>
    </source>
</evidence>
<evidence type="ECO:0000256" key="1">
    <source>
        <dbReference type="SAM" id="MobiDB-lite"/>
    </source>
</evidence>
<proteinExistence type="predicted"/>
<feature type="compositionally biased region" description="Basic residues" evidence="1">
    <location>
        <begin position="48"/>
        <end position="70"/>
    </location>
</feature>
<gene>
    <name evidence="2" type="ORF">QJT92_00990</name>
</gene>
<keyword evidence="3" id="KW-1185">Reference proteome</keyword>
<dbReference type="EMBL" id="JASAVS010000001">
    <property type="protein sequence ID" value="MDP8084508.1"/>
    <property type="molecule type" value="Genomic_DNA"/>
</dbReference>
<reference evidence="2 3" key="1">
    <citation type="journal article" date="2023" name="Front. Microbiol.">
        <title>Phylogeography and host specificity of Pasteurellaceae pathogenic to sea-farmed fish in the north-east Atlantic.</title>
        <authorList>
            <person name="Gulla S."/>
            <person name="Colquhoun D.J."/>
            <person name="Olsen A.B."/>
            <person name="Spilsberg B."/>
            <person name="Lagesen K."/>
            <person name="Aakesson C.P."/>
            <person name="Strom S."/>
            <person name="Manji F."/>
            <person name="Birkbeck T.H."/>
            <person name="Nilsen H.K."/>
        </authorList>
    </citation>
    <scope>NUCLEOTIDE SEQUENCE [LARGE SCALE GENOMIC DNA]</scope>
    <source>
        <strain evidence="2 3">VIO11850</strain>
    </source>
</reference>
<organism evidence="2 3">
    <name type="scientific">Phocoenobacter skyensis</name>
    <dbReference type="NCBI Taxonomy" id="97481"/>
    <lineage>
        <taxon>Bacteria</taxon>
        <taxon>Pseudomonadati</taxon>
        <taxon>Pseudomonadota</taxon>
        <taxon>Gammaproteobacteria</taxon>
        <taxon>Pasteurellales</taxon>
        <taxon>Pasteurellaceae</taxon>
        <taxon>Phocoenobacter</taxon>
    </lineage>
</organism>
<dbReference type="Proteomes" id="UP001224812">
    <property type="component" value="Unassembled WGS sequence"/>
</dbReference>
<evidence type="ECO:0000313" key="3">
    <source>
        <dbReference type="Proteomes" id="UP001224812"/>
    </source>
</evidence>
<comment type="caution">
    <text evidence="2">The sequence shown here is derived from an EMBL/GenBank/DDBJ whole genome shotgun (WGS) entry which is preliminary data.</text>
</comment>
<sequence length="70" mass="8046">MLSLKTQDFKNGVLFDLSGSPDEILSFLNQIENDNKKSAEKVLLKQQKTTKKAVKRAKRKAQKKARKTRK</sequence>
<accession>A0ABT9JKC2</accession>
<name>A0ABT9JKC2_9PAST</name>